<proteinExistence type="predicted"/>
<feature type="region of interest" description="Disordered" evidence="1">
    <location>
        <begin position="359"/>
        <end position="417"/>
    </location>
</feature>
<feature type="compositionally biased region" description="Polar residues" evidence="1">
    <location>
        <begin position="237"/>
        <end position="261"/>
    </location>
</feature>
<feature type="compositionally biased region" description="Basic and acidic residues" evidence="1">
    <location>
        <begin position="225"/>
        <end position="235"/>
    </location>
</feature>
<protein>
    <submittedName>
        <fullName evidence="2">Uncharacterized protein</fullName>
    </submittedName>
</protein>
<sequence length="849" mass="91052">MMSAFFQDSMSILRTDGDALAQAVITSSGFDASSGKPFTKVFAEVASGGPYFPVEEAGLESPVADTFVDNATRPANSSLINTPILPHDAPELIPNINRHTNQIPPEEESKYLLDLLMDLDEQADPAQQELIQKDLNQQSKPPQRVMPNPFAAYRELQLETSSSIPLDNKVVAAAAAAAALAAAALTKAEEEQQQHPFNNHPWLRHQASAQQLRLHHSANWLDECSRSSHHSRMDGGDQTSPSDRPIKPNQQLSPHQGSTSKTRPETKISPQGEPRSPTRSRSPAHQTARYPFPFPPPMFNPYTGMPLRMNSFPRIQAGHPNPVHFQQPSRFSKSVQQLRSSGGECPSAAAAGTRGACNPLEDSFQLDPPAAASFSGGSGSTLAGSAPVGPQRRCSRSSVSSRSALPAGGRPRVTRSQEVMAPMDHGEVEGYPQSFHTAPAHPYPFTAMAANPQSLVHNAGLRAAQQARNSFSPQEYSEPEPLPFMSTGPPTGHPFPLQGHHPPVPGSPPRRSSESTHAAHVVLLPKQYRLQAPRVPELEPEAVPLPCLPAIPVLVINEEVASLPDPHAPPTRTEAPAFIDPDKPEEGWMAASMCYSCFARDAHPLPLSGMLVEQLTLDMDKLDASLLEAMSGMQAPSPVPASSPQLSGSLQCNMGPSVSSFSEGNSKMLGHMPPPSEAPTEDETKQLAYAAAVAAAAQTNSERSSQGDAETLITTLPQNGSCSSSGSGLSRSRELDPAELQHMMSPSKKRQHHDPRSRDLMPDTFLQAGPSAAGGLGQDKGQVRLHLFTGIGADLDVMMSDRGYDAVTVVTAVRSFEEAPSVRRKTSDSLGDLDPLIHTLNSPLGYVHV</sequence>
<feature type="region of interest" description="Disordered" evidence="1">
    <location>
        <begin position="225"/>
        <end position="296"/>
    </location>
</feature>
<gene>
    <name evidence="2" type="ORF">CEUSTIGMA_g13265.t1</name>
</gene>
<feature type="region of interest" description="Disordered" evidence="1">
    <location>
        <begin position="633"/>
        <end position="683"/>
    </location>
</feature>
<comment type="caution">
    <text evidence="2">The sequence shown here is derived from an EMBL/GenBank/DDBJ whole genome shotgun (WGS) entry which is preliminary data.</text>
</comment>
<reference evidence="2 3" key="1">
    <citation type="submission" date="2017-08" db="EMBL/GenBank/DDBJ databases">
        <title>Acidophilic green algal genome provides insights into adaptation to an acidic environment.</title>
        <authorList>
            <person name="Hirooka S."/>
            <person name="Hirose Y."/>
            <person name="Kanesaki Y."/>
            <person name="Higuchi S."/>
            <person name="Fujiwara T."/>
            <person name="Onuma R."/>
            <person name="Era A."/>
            <person name="Ohbayashi R."/>
            <person name="Uzuka A."/>
            <person name="Nozaki H."/>
            <person name="Yoshikawa H."/>
            <person name="Miyagishima S.Y."/>
        </authorList>
    </citation>
    <scope>NUCLEOTIDE SEQUENCE [LARGE SCALE GENOMIC DNA]</scope>
    <source>
        <strain evidence="2 3">NIES-2499</strain>
    </source>
</reference>
<feature type="region of interest" description="Disordered" evidence="1">
    <location>
        <begin position="486"/>
        <end position="516"/>
    </location>
</feature>
<dbReference type="EMBL" id="BEGY01000196">
    <property type="protein sequence ID" value="GAX85850.1"/>
    <property type="molecule type" value="Genomic_DNA"/>
</dbReference>
<keyword evidence="3" id="KW-1185">Reference proteome</keyword>
<dbReference type="AlphaFoldDB" id="A0A250XSR7"/>
<feature type="compositionally biased region" description="Low complexity" evidence="1">
    <location>
        <begin position="720"/>
        <end position="730"/>
    </location>
</feature>
<feature type="compositionally biased region" description="Low complexity" evidence="1">
    <location>
        <begin position="634"/>
        <end position="647"/>
    </location>
</feature>
<dbReference type="Proteomes" id="UP000232323">
    <property type="component" value="Unassembled WGS sequence"/>
</dbReference>
<feature type="compositionally biased region" description="Low complexity" evidence="1">
    <location>
        <begin position="370"/>
        <end position="386"/>
    </location>
</feature>
<evidence type="ECO:0000256" key="1">
    <source>
        <dbReference type="SAM" id="MobiDB-lite"/>
    </source>
</evidence>
<evidence type="ECO:0000313" key="2">
    <source>
        <dbReference type="EMBL" id="GAX85850.1"/>
    </source>
</evidence>
<name>A0A250XSR7_9CHLO</name>
<feature type="compositionally biased region" description="Polar residues" evidence="1">
    <location>
        <begin position="648"/>
        <end position="665"/>
    </location>
</feature>
<feature type="region of interest" description="Disordered" evidence="1">
    <location>
        <begin position="714"/>
        <end position="733"/>
    </location>
</feature>
<accession>A0A250XSR7</accession>
<organism evidence="2 3">
    <name type="scientific">Chlamydomonas eustigma</name>
    <dbReference type="NCBI Taxonomy" id="1157962"/>
    <lineage>
        <taxon>Eukaryota</taxon>
        <taxon>Viridiplantae</taxon>
        <taxon>Chlorophyta</taxon>
        <taxon>core chlorophytes</taxon>
        <taxon>Chlorophyceae</taxon>
        <taxon>CS clade</taxon>
        <taxon>Chlamydomonadales</taxon>
        <taxon>Chlamydomonadaceae</taxon>
        <taxon>Chlamydomonas</taxon>
    </lineage>
</organism>
<evidence type="ECO:0000313" key="3">
    <source>
        <dbReference type="Proteomes" id="UP000232323"/>
    </source>
</evidence>